<protein>
    <recommendedName>
        <fullName evidence="7">Membrane transport protein MMPL domain-containing protein</fullName>
    </recommendedName>
</protein>
<evidence type="ECO:0000313" key="8">
    <source>
        <dbReference type="EMBL" id="CAL62981.2"/>
    </source>
</evidence>
<dbReference type="eggNOG" id="COG4258">
    <property type="taxonomic scope" value="Bacteria"/>
</dbReference>
<feature type="transmembrane region" description="Helical" evidence="6">
    <location>
        <begin position="788"/>
        <end position="809"/>
    </location>
</feature>
<proteinExistence type="predicted"/>
<dbReference type="KEGG" id="har:HEAR2867"/>
<evidence type="ECO:0000256" key="3">
    <source>
        <dbReference type="ARBA" id="ARBA00022692"/>
    </source>
</evidence>
<evidence type="ECO:0000256" key="2">
    <source>
        <dbReference type="ARBA" id="ARBA00022475"/>
    </source>
</evidence>
<evidence type="ECO:0000259" key="7">
    <source>
        <dbReference type="Pfam" id="PF03176"/>
    </source>
</evidence>
<gene>
    <name evidence="8" type="ordered locus">HEAR2867</name>
</gene>
<feature type="transmembrane region" description="Helical" evidence="6">
    <location>
        <begin position="688"/>
        <end position="710"/>
    </location>
</feature>
<dbReference type="GO" id="GO:0005886">
    <property type="term" value="C:plasma membrane"/>
    <property type="evidence" value="ECO:0007669"/>
    <property type="project" value="UniProtKB-SubCell"/>
</dbReference>
<feature type="transmembrane region" description="Helical" evidence="6">
    <location>
        <begin position="428"/>
        <end position="446"/>
    </location>
</feature>
<evidence type="ECO:0000256" key="4">
    <source>
        <dbReference type="ARBA" id="ARBA00022989"/>
    </source>
</evidence>
<dbReference type="Proteomes" id="UP000006697">
    <property type="component" value="Chromosome"/>
</dbReference>
<evidence type="ECO:0000256" key="6">
    <source>
        <dbReference type="SAM" id="Phobius"/>
    </source>
</evidence>
<dbReference type="HOGENOM" id="CLU_017576_1_0_4"/>
<accession>A4G8Z4</accession>
<keyword evidence="4 6" id="KW-1133">Transmembrane helix</keyword>
<feature type="transmembrane region" description="Helical" evidence="6">
    <location>
        <begin position="664"/>
        <end position="681"/>
    </location>
</feature>
<evidence type="ECO:0000313" key="9">
    <source>
        <dbReference type="Proteomes" id="UP000006697"/>
    </source>
</evidence>
<dbReference type="Gene3D" id="1.20.1640.10">
    <property type="entry name" value="Multidrug efflux transporter AcrB transmembrane domain"/>
    <property type="match status" value="2"/>
</dbReference>
<dbReference type="InterPro" id="IPR050545">
    <property type="entry name" value="Mycobact_MmpL"/>
</dbReference>
<evidence type="ECO:0000256" key="1">
    <source>
        <dbReference type="ARBA" id="ARBA00004651"/>
    </source>
</evidence>
<feature type="domain" description="Membrane transport protein MMPL" evidence="7">
    <location>
        <begin position="181"/>
        <end position="403"/>
    </location>
</feature>
<keyword evidence="5 6" id="KW-0472">Membrane</keyword>
<dbReference type="EMBL" id="CU207211">
    <property type="protein sequence ID" value="CAL62981.2"/>
    <property type="molecule type" value="Genomic_DNA"/>
</dbReference>
<dbReference type="PANTHER" id="PTHR33406">
    <property type="entry name" value="MEMBRANE PROTEIN MJ1562-RELATED"/>
    <property type="match status" value="1"/>
</dbReference>
<dbReference type="SUPFAM" id="SSF82866">
    <property type="entry name" value="Multidrug efflux transporter AcrB transmembrane domain"/>
    <property type="match status" value="2"/>
</dbReference>
<feature type="transmembrane region" description="Helical" evidence="6">
    <location>
        <begin position="763"/>
        <end position="782"/>
    </location>
</feature>
<comment type="subcellular location">
    <subcellularLocation>
        <location evidence="1">Cell membrane</location>
        <topology evidence="1">Multi-pass membrane protein</topology>
    </subcellularLocation>
</comment>
<name>A4G8Z4_HERAR</name>
<feature type="transmembrane region" description="Helical" evidence="6">
    <location>
        <begin position="380"/>
        <end position="399"/>
    </location>
</feature>
<dbReference type="OrthoDB" id="9780358at2"/>
<sequence>MTQTTQELPTPKRAWPAIGIWLVLVLIGIVILFRTTFTADLSAFLPKDPTREQQLMVEQLRDGMVSRLILVGIEGADPSAQAALSKALATRLRSNDEFISVNNGEPVNQDKDRAYLFNNRYLLSPTVTPERFTTAGLHEAMTDTVDLLASPAGLIVKDILPQDPTGEMATLVAQFSGGQQPRKMHGVWAAKDGKRALLLAQTRALGSDTDGQETAINHIKEKFEAAKGELAGTLPQLAHAKLVMTGPGVFGVNARNTITQEATMFSLISATLIMILLFIVYRSGAAVVLGLAPVLSGVLAGTVAVSLGFGTVHGLTLGFGTTLIGEAIDYSIYLFIQSGSAKNSADWAKKSWPTIRLGVLTSMAGFGCLLFSGFPGLAQLGLYTIAGLTSAAFVTRFVLPSLLPRDFVVRDLTDIGLFVQKSLHRLQLLRKGFFLIVLAACAVLWVNRDHLWEPELSALSPVSKADQNLDEKLRKEVGAPDVRYLIVVKENNLEAVLQSTEKVSAQLNSMVDAGTLAAFETPSRYLPSLATQQARLAALPPSDVLQQRINQAVNGLPFQARLLAPFVSSVGELAKIAGQPEELKARLLTRQSLAGTSMALATDSLLIERNGETSALIPLTAAGDRPIDTALIRQALQQSGVQHAYFIDLKTETGKLYSGYMQEAILLALCGLFAMTVLLGFNLRSLSALTRVMVPLITAVLAVAAILALTGQRMTILHLIGLLLIVAVGSNYALFFAQPPTVPVKNPLTGVVTSMPQIRPSTLASLIFANITTVIGFGVLSFSSVPVLNAIGITVGIGVILALVFAAIFSSSKQAAPTDSGAP</sequence>
<dbReference type="AlphaFoldDB" id="A4G8Z4"/>
<keyword evidence="9" id="KW-1185">Reference proteome</keyword>
<dbReference type="STRING" id="204773.HEAR2867"/>
<evidence type="ECO:0000256" key="5">
    <source>
        <dbReference type="ARBA" id="ARBA00023136"/>
    </source>
</evidence>
<keyword evidence="3 6" id="KW-0812">Transmembrane</keyword>
<reference evidence="8 9" key="1">
    <citation type="journal article" date="2007" name="PLoS Genet.">
        <title>A tale of two oxidation states: bacterial colonization of arsenic-rich environments.</title>
        <authorList>
            <person name="Muller D."/>
            <person name="Medigue C."/>
            <person name="Koechler S."/>
            <person name="Barbe V."/>
            <person name="Barakat M."/>
            <person name="Talla E."/>
            <person name="Bonnefoy V."/>
            <person name="Krin E."/>
            <person name="Arsene-Ploetze F."/>
            <person name="Carapito C."/>
            <person name="Chandler M."/>
            <person name="Cournoyer B."/>
            <person name="Cruveiller S."/>
            <person name="Dossat C."/>
            <person name="Duval S."/>
            <person name="Heymann M."/>
            <person name="Leize E."/>
            <person name="Lieutaud A."/>
            <person name="Lievremont D."/>
            <person name="Makita Y."/>
            <person name="Mangenot S."/>
            <person name="Nitschke W."/>
            <person name="Ortet P."/>
            <person name="Perdrial N."/>
            <person name="Schoepp B."/>
            <person name="Siguier N."/>
            <person name="Simeonova D.D."/>
            <person name="Rouy Z."/>
            <person name="Segurens B."/>
            <person name="Turlin E."/>
            <person name="Vallenet D."/>
            <person name="Van Dorsselaer A."/>
            <person name="Weiss S."/>
            <person name="Weissenbach J."/>
            <person name="Lett M.C."/>
            <person name="Danchin A."/>
            <person name="Bertin P.N."/>
        </authorList>
    </citation>
    <scope>NUCLEOTIDE SEQUENCE [LARGE SCALE GENOMIC DNA]</scope>
    <source>
        <strain evidence="9">ULPAs1</strain>
    </source>
</reference>
<feature type="transmembrane region" description="Helical" evidence="6">
    <location>
        <begin position="315"/>
        <end position="336"/>
    </location>
</feature>
<dbReference type="Pfam" id="PF03176">
    <property type="entry name" value="MMPL"/>
    <property type="match status" value="1"/>
</dbReference>
<feature type="transmembrane region" description="Helical" evidence="6">
    <location>
        <begin position="14"/>
        <end position="33"/>
    </location>
</feature>
<feature type="transmembrane region" description="Helical" evidence="6">
    <location>
        <begin position="357"/>
        <end position="374"/>
    </location>
</feature>
<keyword evidence="2" id="KW-1003">Cell membrane</keyword>
<organism evidence="8 9">
    <name type="scientific">Herminiimonas arsenicoxydans</name>
    <dbReference type="NCBI Taxonomy" id="204773"/>
    <lineage>
        <taxon>Bacteria</taxon>
        <taxon>Pseudomonadati</taxon>
        <taxon>Pseudomonadota</taxon>
        <taxon>Betaproteobacteria</taxon>
        <taxon>Burkholderiales</taxon>
        <taxon>Oxalobacteraceae</taxon>
        <taxon>Herminiimonas</taxon>
    </lineage>
</organism>
<dbReference type="PANTHER" id="PTHR33406:SF13">
    <property type="entry name" value="MEMBRANE PROTEIN YDFJ"/>
    <property type="match status" value="1"/>
</dbReference>
<feature type="transmembrane region" description="Helical" evidence="6">
    <location>
        <begin position="716"/>
        <end position="737"/>
    </location>
</feature>
<dbReference type="InterPro" id="IPR004869">
    <property type="entry name" value="MMPL_dom"/>
</dbReference>
<feature type="transmembrane region" description="Helical" evidence="6">
    <location>
        <begin position="288"/>
        <end position="309"/>
    </location>
</feature>
<feature type="transmembrane region" description="Helical" evidence="6">
    <location>
        <begin position="262"/>
        <end position="281"/>
    </location>
</feature>